<evidence type="ECO:0000256" key="5">
    <source>
        <dbReference type="RuleBase" id="RU361277"/>
    </source>
</evidence>
<comment type="similarity">
    <text evidence="5">Belongs to the zinc-containing alcohol dehydrogenase family.</text>
</comment>
<dbReference type="PROSITE" id="PS00059">
    <property type="entry name" value="ADH_ZINC"/>
    <property type="match status" value="1"/>
</dbReference>
<accession>A0A1M2W3I0</accession>
<keyword evidence="8" id="KW-1185">Reference proteome</keyword>
<keyword evidence="3 5" id="KW-0862">Zinc</keyword>
<dbReference type="Gene3D" id="3.40.50.720">
    <property type="entry name" value="NAD(P)-binding Rossmann-like Domain"/>
    <property type="match status" value="1"/>
</dbReference>
<evidence type="ECO:0000256" key="2">
    <source>
        <dbReference type="ARBA" id="ARBA00022723"/>
    </source>
</evidence>
<dbReference type="InterPro" id="IPR020843">
    <property type="entry name" value="ER"/>
</dbReference>
<keyword evidence="2 5" id="KW-0479">Metal-binding</keyword>
<reference evidence="7 8" key="1">
    <citation type="submission" date="2016-10" db="EMBL/GenBank/DDBJ databases">
        <title>Genome sequence of the basidiomycete white-rot fungus Trametes pubescens.</title>
        <authorList>
            <person name="Makela M.R."/>
            <person name="Granchi Z."/>
            <person name="Peng M."/>
            <person name="De Vries R.P."/>
            <person name="Grigoriev I."/>
            <person name="Riley R."/>
            <person name="Hilden K."/>
        </authorList>
    </citation>
    <scope>NUCLEOTIDE SEQUENCE [LARGE SCALE GENOMIC DNA]</scope>
    <source>
        <strain evidence="7 8">FBCC735</strain>
    </source>
</reference>
<evidence type="ECO:0000259" key="6">
    <source>
        <dbReference type="SMART" id="SM00829"/>
    </source>
</evidence>
<dbReference type="GO" id="GO:0008270">
    <property type="term" value="F:zinc ion binding"/>
    <property type="evidence" value="ECO:0007669"/>
    <property type="project" value="InterPro"/>
</dbReference>
<dbReference type="InterPro" id="IPR036291">
    <property type="entry name" value="NAD(P)-bd_dom_sf"/>
</dbReference>
<comment type="cofactor">
    <cofactor evidence="1 5">
        <name>Zn(2+)</name>
        <dbReference type="ChEBI" id="CHEBI:29105"/>
    </cofactor>
</comment>
<dbReference type="FunFam" id="3.40.50.720:FF:000022">
    <property type="entry name" value="Cinnamyl alcohol dehydrogenase"/>
    <property type="match status" value="1"/>
</dbReference>
<dbReference type="STRING" id="154538.A0A1M2W3I0"/>
<evidence type="ECO:0000256" key="3">
    <source>
        <dbReference type="ARBA" id="ARBA00022833"/>
    </source>
</evidence>
<gene>
    <name evidence="7" type="ORF">TRAPUB_9055</name>
</gene>
<protein>
    <submittedName>
        <fullName evidence="7">NADP-dependent alcohol dehydrogenase 7</fullName>
    </submittedName>
</protein>
<dbReference type="SUPFAM" id="SSF51735">
    <property type="entry name" value="NAD(P)-binding Rossmann-fold domains"/>
    <property type="match status" value="1"/>
</dbReference>
<dbReference type="OrthoDB" id="1879366at2759"/>
<dbReference type="OMA" id="ASRGTCI"/>
<name>A0A1M2W3I0_TRAPU</name>
<dbReference type="AlphaFoldDB" id="A0A1M2W3I0"/>
<evidence type="ECO:0000313" key="8">
    <source>
        <dbReference type="Proteomes" id="UP000184267"/>
    </source>
</evidence>
<comment type="caution">
    <text evidence="7">The sequence shown here is derived from an EMBL/GenBank/DDBJ whole genome shotgun (WGS) entry which is preliminary data.</text>
</comment>
<dbReference type="SUPFAM" id="SSF50129">
    <property type="entry name" value="GroES-like"/>
    <property type="match status" value="1"/>
</dbReference>
<dbReference type="Proteomes" id="UP000184267">
    <property type="component" value="Unassembled WGS sequence"/>
</dbReference>
<dbReference type="InterPro" id="IPR047109">
    <property type="entry name" value="CAD-like"/>
</dbReference>
<dbReference type="EMBL" id="MNAD01000289">
    <property type="protein sequence ID" value="OJT14414.1"/>
    <property type="molecule type" value="Genomic_DNA"/>
</dbReference>
<dbReference type="Gene3D" id="3.90.180.10">
    <property type="entry name" value="Medium-chain alcohol dehydrogenases, catalytic domain"/>
    <property type="match status" value="1"/>
</dbReference>
<dbReference type="Pfam" id="PF00107">
    <property type="entry name" value="ADH_zinc_N"/>
    <property type="match status" value="1"/>
</dbReference>
<feature type="domain" description="Enoyl reductase (ER)" evidence="6">
    <location>
        <begin position="18"/>
        <end position="354"/>
    </location>
</feature>
<keyword evidence="4" id="KW-0560">Oxidoreductase</keyword>
<dbReference type="PANTHER" id="PTHR42683">
    <property type="entry name" value="ALDEHYDE REDUCTASE"/>
    <property type="match status" value="1"/>
</dbReference>
<sequence>MSSMNEIEFKGYAMTDPSAWSDLKLVSFEPKTFGPEDVELAITHCGVCGSDVHVLSQSWGAARDGHTIAGHEIVGKVTRVGALVKGLRPGDRVGVGGGVSSCGECRACKEGHENYCPQIVLALNANHVDGLPSQGGFSTGIRAHERFVFPIPEKIESRHAASMMCGGLTVFHPLRVNGCGPGKKVGVIGVGGVGHYAILFAKAMGAEVYAFTRGTAKADDAKRMGADYVIDTNVEAFWKAHEFSLDIIISTVDHFGPGTSLPSILSMLYVQGRYITVGLPPIDDPLPSIHPAILARNAASIGSSFLGTKADAIAMLELAAEKNVVPWIQELPMSQVKDALEGIKSGQPRYRYVLTQDIAPVA</sequence>
<evidence type="ECO:0000256" key="4">
    <source>
        <dbReference type="ARBA" id="ARBA00023002"/>
    </source>
</evidence>
<proteinExistence type="inferred from homology"/>
<evidence type="ECO:0000313" key="7">
    <source>
        <dbReference type="EMBL" id="OJT14414.1"/>
    </source>
</evidence>
<organism evidence="7 8">
    <name type="scientific">Trametes pubescens</name>
    <name type="common">White-rot fungus</name>
    <dbReference type="NCBI Taxonomy" id="154538"/>
    <lineage>
        <taxon>Eukaryota</taxon>
        <taxon>Fungi</taxon>
        <taxon>Dikarya</taxon>
        <taxon>Basidiomycota</taxon>
        <taxon>Agaricomycotina</taxon>
        <taxon>Agaricomycetes</taxon>
        <taxon>Polyporales</taxon>
        <taxon>Polyporaceae</taxon>
        <taxon>Trametes</taxon>
    </lineage>
</organism>
<dbReference type="GO" id="GO:0016616">
    <property type="term" value="F:oxidoreductase activity, acting on the CH-OH group of donors, NAD or NADP as acceptor"/>
    <property type="evidence" value="ECO:0007669"/>
    <property type="project" value="InterPro"/>
</dbReference>
<dbReference type="InterPro" id="IPR011032">
    <property type="entry name" value="GroES-like_sf"/>
</dbReference>
<evidence type="ECO:0000256" key="1">
    <source>
        <dbReference type="ARBA" id="ARBA00001947"/>
    </source>
</evidence>
<dbReference type="SMART" id="SM00829">
    <property type="entry name" value="PKS_ER"/>
    <property type="match status" value="1"/>
</dbReference>
<dbReference type="PROSITE" id="PS00065">
    <property type="entry name" value="D_2_HYDROXYACID_DH_1"/>
    <property type="match status" value="1"/>
</dbReference>
<dbReference type="InterPro" id="IPR002328">
    <property type="entry name" value="ADH_Zn_CS"/>
</dbReference>
<dbReference type="Pfam" id="PF08240">
    <property type="entry name" value="ADH_N"/>
    <property type="match status" value="1"/>
</dbReference>
<dbReference type="InterPro" id="IPR013154">
    <property type="entry name" value="ADH-like_N"/>
</dbReference>
<dbReference type="InterPro" id="IPR013149">
    <property type="entry name" value="ADH-like_C"/>
</dbReference>
<dbReference type="CDD" id="cd05283">
    <property type="entry name" value="CAD1"/>
    <property type="match status" value="1"/>
</dbReference>
<dbReference type="InterPro" id="IPR029752">
    <property type="entry name" value="D-isomer_DH_CS1"/>
</dbReference>